<evidence type="ECO:0000256" key="2">
    <source>
        <dbReference type="SAM" id="SignalP"/>
    </source>
</evidence>
<gene>
    <name evidence="3" type="ORF">Pro02_58740</name>
</gene>
<reference evidence="3" key="1">
    <citation type="submission" date="2021-01" db="EMBL/GenBank/DDBJ databases">
        <title>Whole genome shotgun sequence of Planobispora rosea NBRC 15558.</title>
        <authorList>
            <person name="Komaki H."/>
            <person name="Tamura T."/>
        </authorList>
    </citation>
    <scope>NUCLEOTIDE SEQUENCE</scope>
    <source>
        <strain evidence="3">NBRC 15558</strain>
    </source>
</reference>
<protein>
    <recommendedName>
        <fullName evidence="5">Secreted protein</fullName>
    </recommendedName>
</protein>
<feature type="region of interest" description="Disordered" evidence="1">
    <location>
        <begin position="135"/>
        <end position="155"/>
    </location>
</feature>
<evidence type="ECO:0000313" key="4">
    <source>
        <dbReference type="Proteomes" id="UP000655044"/>
    </source>
</evidence>
<comment type="caution">
    <text evidence="3">The sequence shown here is derived from an EMBL/GenBank/DDBJ whole genome shotgun (WGS) entry which is preliminary data.</text>
</comment>
<feature type="chain" id="PRO_5038864724" description="Secreted protein" evidence="2">
    <location>
        <begin position="25"/>
        <end position="155"/>
    </location>
</feature>
<feature type="signal peptide" evidence="2">
    <location>
        <begin position="1"/>
        <end position="24"/>
    </location>
</feature>
<evidence type="ECO:0008006" key="5">
    <source>
        <dbReference type="Google" id="ProtNLM"/>
    </source>
</evidence>
<organism evidence="3 4">
    <name type="scientific">Planobispora rosea</name>
    <dbReference type="NCBI Taxonomy" id="35762"/>
    <lineage>
        <taxon>Bacteria</taxon>
        <taxon>Bacillati</taxon>
        <taxon>Actinomycetota</taxon>
        <taxon>Actinomycetes</taxon>
        <taxon>Streptosporangiales</taxon>
        <taxon>Streptosporangiaceae</taxon>
        <taxon>Planobispora</taxon>
    </lineage>
</organism>
<dbReference type="AlphaFoldDB" id="A0A8J3WH42"/>
<keyword evidence="2" id="KW-0732">Signal</keyword>
<dbReference type="Proteomes" id="UP000655044">
    <property type="component" value="Unassembled WGS sequence"/>
</dbReference>
<name>A0A8J3WH42_PLARO</name>
<keyword evidence="4" id="KW-1185">Reference proteome</keyword>
<proteinExistence type="predicted"/>
<sequence length="155" mass="16618">MKKMAWASATALAAALLASLTPSASEASVAATEVRNTSTISIGAVQYRDGQYKHHPYYDDLIPPGRLSGYPSTAGVYIGPGYCVRLRYWLRGTEQNPPSPPDLSDPEVRRFPTGGWVWFLSRSWDVRALPLSDPGCQGPAPSAEDGPFFTVSGGG</sequence>
<dbReference type="EMBL" id="BOOI01000060">
    <property type="protein sequence ID" value="GIH87466.1"/>
    <property type="molecule type" value="Genomic_DNA"/>
</dbReference>
<evidence type="ECO:0000313" key="3">
    <source>
        <dbReference type="EMBL" id="GIH87466.1"/>
    </source>
</evidence>
<evidence type="ECO:0000256" key="1">
    <source>
        <dbReference type="SAM" id="MobiDB-lite"/>
    </source>
</evidence>
<accession>A0A8J3WH42</accession>